<proteinExistence type="predicted"/>
<name>A0A8J3FW87_9PSEU</name>
<accession>A0A8J3FW87</accession>
<dbReference type="AlphaFoldDB" id="A0A8J3FW87"/>
<keyword evidence="2" id="KW-1185">Reference proteome</keyword>
<gene>
    <name evidence="1" type="ORF">GCM10012275_38630</name>
</gene>
<protein>
    <submittedName>
        <fullName evidence="1">Uncharacterized protein</fullName>
    </submittedName>
</protein>
<dbReference type="Proteomes" id="UP000637578">
    <property type="component" value="Unassembled WGS sequence"/>
</dbReference>
<evidence type="ECO:0000313" key="2">
    <source>
        <dbReference type="Proteomes" id="UP000637578"/>
    </source>
</evidence>
<reference evidence="1" key="1">
    <citation type="journal article" date="2014" name="Int. J. Syst. Evol. Microbiol.">
        <title>Complete genome sequence of Corynebacterium casei LMG S-19264T (=DSM 44701T), isolated from a smear-ripened cheese.</title>
        <authorList>
            <consortium name="US DOE Joint Genome Institute (JGI-PGF)"/>
            <person name="Walter F."/>
            <person name="Albersmeier A."/>
            <person name="Kalinowski J."/>
            <person name="Ruckert C."/>
        </authorList>
    </citation>
    <scope>NUCLEOTIDE SEQUENCE</scope>
    <source>
        <strain evidence="1">CGMCC 4.5737</strain>
    </source>
</reference>
<reference evidence="1" key="2">
    <citation type="submission" date="2020-09" db="EMBL/GenBank/DDBJ databases">
        <authorList>
            <person name="Sun Q."/>
            <person name="Zhou Y."/>
        </authorList>
    </citation>
    <scope>NUCLEOTIDE SEQUENCE</scope>
    <source>
        <strain evidence="1">CGMCC 4.5737</strain>
    </source>
</reference>
<organism evidence="1 2">
    <name type="scientific">Longimycelium tulufanense</name>
    <dbReference type="NCBI Taxonomy" id="907463"/>
    <lineage>
        <taxon>Bacteria</taxon>
        <taxon>Bacillati</taxon>
        <taxon>Actinomycetota</taxon>
        <taxon>Actinomycetes</taxon>
        <taxon>Pseudonocardiales</taxon>
        <taxon>Pseudonocardiaceae</taxon>
        <taxon>Longimycelium</taxon>
    </lineage>
</organism>
<evidence type="ECO:0000313" key="1">
    <source>
        <dbReference type="EMBL" id="GGM64333.1"/>
    </source>
</evidence>
<comment type="caution">
    <text evidence="1">The sequence shown here is derived from an EMBL/GenBank/DDBJ whole genome shotgun (WGS) entry which is preliminary data.</text>
</comment>
<dbReference type="RefSeq" id="WP_189059646.1">
    <property type="nucleotide sequence ID" value="NZ_BMMK01000018.1"/>
</dbReference>
<dbReference type="EMBL" id="BMMK01000018">
    <property type="protein sequence ID" value="GGM64333.1"/>
    <property type="molecule type" value="Genomic_DNA"/>
</dbReference>
<sequence>MTQSQPIEARTVRSPADRVLAAAIDHLTATGGDPNASYVLRQALADHESGRHRRCGDPCSAEQLARDVLAAADHTVTITGHADWWAWSCTCHLTADGYASPEAAEFGIDEEHLVVLGVVDVVIAWPTTHLRDAAQVASHLARGGASYGCRLASSSRWIQFPARSAALALDLELGGRARDALTEVRRPTDGGGPR</sequence>